<comment type="caution">
    <text evidence="1">The sequence shown here is derived from an EMBL/GenBank/DDBJ whole genome shotgun (WGS) entry which is preliminary data.</text>
</comment>
<dbReference type="AlphaFoldDB" id="A0A9W9ZFQ3"/>
<evidence type="ECO:0000313" key="1">
    <source>
        <dbReference type="EMBL" id="KAJ7380149.1"/>
    </source>
</evidence>
<gene>
    <name evidence="1" type="ORF">OS493_010860</name>
</gene>
<name>A0A9W9ZFQ3_9CNID</name>
<dbReference type="OrthoDB" id="10071728at2759"/>
<keyword evidence="2" id="KW-1185">Reference proteome</keyword>
<dbReference type="PANTHER" id="PTHR46919">
    <property type="entry name" value="ZINC FINGER, C3HC4 TYPE (RING FINGER) FAMILY PROTEIN"/>
    <property type="match status" value="1"/>
</dbReference>
<reference evidence="1" key="1">
    <citation type="submission" date="2023-01" db="EMBL/GenBank/DDBJ databases">
        <title>Genome assembly of the deep-sea coral Lophelia pertusa.</title>
        <authorList>
            <person name="Herrera S."/>
            <person name="Cordes E."/>
        </authorList>
    </citation>
    <scope>NUCLEOTIDE SEQUENCE</scope>
    <source>
        <strain evidence="1">USNM1676648</strain>
        <tissue evidence="1">Polyp</tissue>
    </source>
</reference>
<dbReference type="EMBL" id="MU826354">
    <property type="protein sequence ID" value="KAJ7380149.1"/>
    <property type="molecule type" value="Genomic_DNA"/>
</dbReference>
<organism evidence="1 2">
    <name type="scientific">Desmophyllum pertusum</name>
    <dbReference type="NCBI Taxonomy" id="174260"/>
    <lineage>
        <taxon>Eukaryota</taxon>
        <taxon>Metazoa</taxon>
        <taxon>Cnidaria</taxon>
        <taxon>Anthozoa</taxon>
        <taxon>Hexacorallia</taxon>
        <taxon>Scleractinia</taxon>
        <taxon>Caryophylliina</taxon>
        <taxon>Caryophylliidae</taxon>
        <taxon>Desmophyllum</taxon>
    </lineage>
</organism>
<protein>
    <submittedName>
        <fullName evidence="1">Uncharacterized protein</fullName>
    </submittedName>
</protein>
<sequence length="331" mass="37500">MAQSCEVEANCEPLARSFYQHLASGVVNKGNEAVVDLPADVYQSFVNYGFEKEIQARCDDKDRFFRELFFPNIASVPPQLRYDLVLYALDEKKGDFDHLIKTYPCIPTTPDGETLKCPGQLITHTKPPPRCLVLKRRFPFGTKATFLDSMRLARLEQLGMLTDDLQWPEVAERAESIDLLNGCSSEAALKRLKALMDHLERKLRCENGIPFPDDVHNRLLQAKFLQYLKNQRSFPLSWKGDEVQTGTGTVLLSPIESFLKSKKYLVCCSEPIVDQFVPTVVQKFLHFDKRQATFEHVSTQLNVAASTNTGSLDSCESQQLHEVCLAAYKLS</sequence>
<dbReference type="PANTHER" id="PTHR46919:SF2">
    <property type="entry name" value="SACSIN"/>
    <property type="match status" value="1"/>
</dbReference>
<accession>A0A9W9ZFQ3</accession>
<evidence type="ECO:0000313" key="2">
    <source>
        <dbReference type="Proteomes" id="UP001163046"/>
    </source>
</evidence>
<proteinExistence type="predicted"/>
<dbReference type="Proteomes" id="UP001163046">
    <property type="component" value="Unassembled WGS sequence"/>
</dbReference>